<dbReference type="eggNOG" id="ENOG502THI2">
    <property type="taxonomic scope" value="Eukaryota"/>
</dbReference>
<keyword evidence="2" id="KW-1185">Reference proteome</keyword>
<dbReference type="FunCoup" id="E3LJU8">
    <property type="interactions" value="545"/>
</dbReference>
<dbReference type="GeneID" id="9838906"/>
<accession>E3LJU8</accession>
<dbReference type="OrthoDB" id="5832387at2759"/>
<dbReference type="Proteomes" id="UP000008281">
    <property type="component" value="Unassembled WGS sequence"/>
</dbReference>
<reference evidence="1" key="1">
    <citation type="submission" date="2007-07" db="EMBL/GenBank/DDBJ databases">
        <title>PCAP assembly of the Caenorhabditis remanei genome.</title>
        <authorList>
            <consortium name="The Caenorhabditis remanei Sequencing Consortium"/>
            <person name="Wilson R.K."/>
        </authorList>
    </citation>
    <scope>NUCLEOTIDE SEQUENCE [LARGE SCALE GENOMIC DNA]</scope>
    <source>
        <strain evidence="1">PB4641</strain>
    </source>
</reference>
<sequence>MRLFVIIRSIFFTVLLAASWMLVFNSQLCINYVPHQLEDCEQVVESISKINHDELNVSEKINSNRAARSGDEKTNEFGNSSLLNSTNSDKMQSGNVTMVDKWHNLHKNDESITINVKSCFDFSVGDIISGSKLEYSSVLTPLRLILILIVTSFLVAILDLSARMIVHPLSMIQCVGHSLIQFVLWGKILVKIEMYRRGWIMSWLTANQPSTEIPMYPTEWATFELFAFFIMLLSITDSLFFKHLLKKVKLVKSEGVYRCIDQDST</sequence>
<dbReference type="KEGG" id="crq:GCK72_019283"/>
<gene>
    <name evidence="1" type="ORF">CRE_18562</name>
</gene>
<dbReference type="OMA" id="CINYVPH"/>
<dbReference type="CTD" id="9838906"/>
<dbReference type="AlphaFoldDB" id="E3LJU8"/>
<dbReference type="EMBL" id="DS268410">
    <property type="protein sequence ID" value="EFO99857.1"/>
    <property type="molecule type" value="Genomic_DNA"/>
</dbReference>
<evidence type="ECO:0000313" key="1">
    <source>
        <dbReference type="EMBL" id="EFO99857.1"/>
    </source>
</evidence>
<dbReference type="HOGENOM" id="CLU_1070526_0_0_1"/>
<name>E3LJU8_CAERE</name>
<protein>
    <submittedName>
        <fullName evidence="1">Uncharacterized protein</fullName>
    </submittedName>
</protein>
<proteinExistence type="predicted"/>
<evidence type="ECO:0000313" key="2">
    <source>
        <dbReference type="Proteomes" id="UP000008281"/>
    </source>
</evidence>
<organism evidence="2">
    <name type="scientific">Caenorhabditis remanei</name>
    <name type="common">Caenorhabditis vulgaris</name>
    <dbReference type="NCBI Taxonomy" id="31234"/>
    <lineage>
        <taxon>Eukaryota</taxon>
        <taxon>Metazoa</taxon>
        <taxon>Ecdysozoa</taxon>
        <taxon>Nematoda</taxon>
        <taxon>Chromadorea</taxon>
        <taxon>Rhabditida</taxon>
        <taxon>Rhabditina</taxon>
        <taxon>Rhabditomorpha</taxon>
        <taxon>Rhabditoidea</taxon>
        <taxon>Rhabditidae</taxon>
        <taxon>Peloderinae</taxon>
        <taxon>Caenorhabditis</taxon>
    </lineage>
</organism>
<dbReference type="RefSeq" id="XP_003115370.2">
    <property type="nucleotide sequence ID" value="XM_003115322.2"/>
</dbReference>